<feature type="transmembrane region" description="Helical" evidence="2">
    <location>
        <begin position="98"/>
        <end position="120"/>
    </location>
</feature>
<proteinExistence type="predicted"/>
<reference evidence="4 5" key="1">
    <citation type="submission" date="2016-06" db="EMBL/GenBank/DDBJ databases">
        <title>Genome sequencing of Cryobacterium arcticum PAMC 27867.</title>
        <authorList>
            <person name="Lee J."/>
            <person name="Kim O.-S."/>
        </authorList>
    </citation>
    <scope>NUCLEOTIDE SEQUENCE [LARGE SCALE GENOMIC DNA]</scope>
    <source>
        <strain evidence="4 5">PAMC 27867</strain>
    </source>
</reference>
<feature type="domain" description="CAAX prenyl protease 2/Lysostaphin resistance protein A-like" evidence="3">
    <location>
        <begin position="180"/>
        <end position="271"/>
    </location>
</feature>
<dbReference type="KEGG" id="cart:PA27867_0997"/>
<keyword evidence="2" id="KW-0812">Transmembrane</keyword>
<keyword evidence="4" id="KW-0645">Protease</keyword>
<organism evidence="4 5">
    <name type="scientific">Cryobacterium arcticum</name>
    <dbReference type="NCBI Taxonomy" id="670052"/>
    <lineage>
        <taxon>Bacteria</taxon>
        <taxon>Bacillati</taxon>
        <taxon>Actinomycetota</taxon>
        <taxon>Actinomycetes</taxon>
        <taxon>Micrococcales</taxon>
        <taxon>Microbacteriaceae</taxon>
        <taxon>Cryobacterium</taxon>
    </lineage>
</organism>
<accession>A0A1B1BHG4</accession>
<protein>
    <submittedName>
        <fullName evidence="4">CAAX amino protease</fullName>
    </submittedName>
</protein>
<keyword evidence="2" id="KW-0472">Membrane</keyword>
<dbReference type="STRING" id="670052.PA27867_0997"/>
<dbReference type="PATRIC" id="fig|670052.7.peg.1033"/>
<feature type="transmembrane region" description="Helical" evidence="2">
    <location>
        <begin position="266"/>
        <end position="286"/>
    </location>
</feature>
<dbReference type="GO" id="GO:0006508">
    <property type="term" value="P:proteolysis"/>
    <property type="evidence" value="ECO:0007669"/>
    <property type="project" value="UniProtKB-KW"/>
</dbReference>
<feature type="compositionally biased region" description="Polar residues" evidence="1">
    <location>
        <begin position="23"/>
        <end position="34"/>
    </location>
</feature>
<dbReference type="EMBL" id="CP016282">
    <property type="protein sequence ID" value="ANP71964.1"/>
    <property type="molecule type" value="Genomic_DNA"/>
</dbReference>
<sequence length="292" mass="31816">MPAAERIVSATPPGPAPLDPASSGATPPQPATSSAVAPLSRVRLRLRWEIVIVLGLSLGASAVYSIVSIIARLTEEVALGDQSATINGSQSTREWLDFTYQFLGIVFALFPVALVLYLLWQPGQSAFRRLGVDFTEPRRDLLRGGGLLLLIGIPGLGLYLAGRALGFTVAVVPSSLDTFWWTIPILVFSALRSALSEELIVVGYLFTRLRELGWNTWTIIVSAALLRGSYHLYQGIGPFVGNALMGVVFGWCYLRWGRVMPLVIAHWVLDILSFVGYPLAVLWWPALLTPTT</sequence>
<feature type="transmembrane region" description="Helical" evidence="2">
    <location>
        <begin position="212"/>
        <end position="230"/>
    </location>
</feature>
<feature type="transmembrane region" description="Helical" evidence="2">
    <location>
        <begin position="141"/>
        <end position="161"/>
    </location>
</feature>
<evidence type="ECO:0000256" key="1">
    <source>
        <dbReference type="SAM" id="MobiDB-lite"/>
    </source>
</evidence>
<name>A0A1B1BHG4_9MICO</name>
<keyword evidence="4" id="KW-0378">Hydrolase</keyword>
<gene>
    <name evidence="4" type="ORF">PA27867_0997</name>
</gene>
<evidence type="ECO:0000313" key="4">
    <source>
        <dbReference type="EMBL" id="ANP71964.1"/>
    </source>
</evidence>
<feature type="transmembrane region" description="Helical" evidence="2">
    <location>
        <begin position="181"/>
        <end position="205"/>
    </location>
</feature>
<feature type="transmembrane region" description="Helical" evidence="2">
    <location>
        <begin position="236"/>
        <end position="254"/>
    </location>
</feature>
<dbReference type="InterPro" id="IPR003675">
    <property type="entry name" value="Rce1/LyrA-like_dom"/>
</dbReference>
<keyword evidence="2" id="KW-1133">Transmembrane helix</keyword>
<keyword evidence="5" id="KW-1185">Reference proteome</keyword>
<dbReference type="GO" id="GO:0080120">
    <property type="term" value="P:CAAX-box protein maturation"/>
    <property type="evidence" value="ECO:0007669"/>
    <property type="project" value="UniProtKB-ARBA"/>
</dbReference>
<dbReference type="AlphaFoldDB" id="A0A1B1BHG4"/>
<dbReference type="Pfam" id="PF02517">
    <property type="entry name" value="Rce1-like"/>
    <property type="match status" value="1"/>
</dbReference>
<evidence type="ECO:0000259" key="3">
    <source>
        <dbReference type="Pfam" id="PF02517"/>
    </source>
</evidence>
<evidence type="ECO:0000313" key="5">
    <source>
        <dbReference type="Proteomes" id="UP000092582"/>
    </source>
</evidence>
<feature type="transmembrane region" description="Helical" evidence="2">
    <location>
        <begin position="50"/>
        <end position="71"/>
    </location>
</feature>
<dbReference type="GO" id="GO:0004175">
    <property type="term" value="F:endopeptidase activity"/>
    <property type="evidence" value="ECO:0007669"/>
    <property type="project" value="UniProtKB-ARBA"/>
</dbReference>
<evidence type="ECO:0000256" key="2">
    <source>
        <dbReference type="SAM" id="Phobius"/>
    </source>
</evidence>
<dbReference type="Proteomes" id="UP000092582">
    <property type="component" value="Chromosome 1"/>
</dbReference>
<feature type="region of interest" description="Disordered" evidence="1">
    <location>
        <begin position="1"/>
        <end position="34"/>
    </location>
</feature>